<name>A0A845R3U0_9CLOT</name>
<dbReference type="Gene3D" id="3.10.28.10">
    <property type="entry name" value="Homing endonucleases"/>
    <property type="match status" value="1"/>
</dbReference>
<proteinExistence type="predicted"/>
<evidence type="ECO:0000313" key="1">
    <source>
        <dbReference type="EMBL" id="NBI08102.1"/>
    </source>
</evidence>
<organism evidence="1 2">
    <name type="scientific">Senegalia massiliensis</name>
    <dbReference type="NCBI Taxonomy" id="1720316"/>
    <lineage>
        <taxon>Bacteria</taxon>
        <taxon>Bacillati</taxon>
        <taxon>Bacillota</taxon>
        <taxon>Clostridia</taxon>
        <taxon>Eubacteriales</taxon>
        <taxon>Clostridiaceae</taxon>
        <taxon>Senegalia</taxon>
    </lineage>
</organism>
<dbReference type="AlphaFoldDB" id="A0A845R3U0"/>
<dbReference type="InterPro" id="IPR027434">
    <property type="entry name" value="Homing_endonucl"/>
</dbReference>
<gene>
    <name evidence="1" type="ORF">D3Z33_14680</name>
</gene>
<reference evidence="1 2" key="1">
    <citation type="submission" date="2018-08" db="EMBL/GenBank/DDBJ databases">
        <title>Murine metabolic-syndrome-specific gut microbial biobank.</title>
        <authorList>
            <person name="Liu C."/>
        </authorList>
    </citation>
    <scope>NUCLEOTIDE SEQUENCE [LARGE SCALE GENOMIC DNA]</scope>
    <source>
        <strain evidence="1 2">583</strain>
    </source>
</reference>
<keyword evidence="2" id="KW-1185">Reference proteome</keyword>
<protein>
    <recommendedName>
        <fullName evidence="3">Homing endonuclease LAGLIDADG domain-containing protein</fullName>
    </recommendedName>
</protein>
<dbReference type="OrthoDB" id="961985at2"/>
<evidence type="ECO:0008006" key="3">
    <source>
        <dbReference type="Google" id="ProtNLM"/>
    </source>
</evidence>
<dbReference type="RefSeq" id="WP_160198570.1">
    <property type="nucleotide sequence ID" value="NZ_QXXA01000020.1"/>
</dbReference>
<dbReference type="EMBL" id="QXXA01000020">
    <property type="protein sequence ID" value="NBI08102.1"/>
    <property type="molecule type" value="Genomic_DNA"/>
</dbReference>
<dbReference type="SUPFAM" id="SSF55608">
    <property type="entry name" value="Homing endonucleases"/>
    <property type="match status" value="1"/>
</dbReference>
<dbReference type="Proteomes" id="UP000467132">
    <property type="component" value="Unassembled WGS sequence"/>
</dbReference>
<accession>A0A845R3U0</accession>
<evidence type="ECO:0000313" key="2">
    <source>
        <dbReference type="Proteomes" id="UP000467132"/>
    </source>
</evidence>
<sequence>MFHYIDNHKSKKERYYELNSNLVPHYIRGIFDGDGWLSWNNNCAELGFGMGINILKYIKKIAEENSNVKNYNIKKYKSIYRYRITSKKEIIKLLNYLYSDANIYLNRKHEKYQNFCRLNSKLLEN</sequence>
<comment type="caution">
    <text evidence="1">The sequence shown here is derived from an EMBL/GenBank/DDBJ whole genome shotgun (WGS) entry which is preliminary data.</text>
</comment>